<dbReference type="AlphaFoldDB" id="A0A816CFY0"/>
<comment type="subcellular location">
    <subcellularLocation>
        <location evidence="2">Cytoplasm</location>
    </subcellularLocation>
</comment>
<comment type="similarity">
    <text evidence="3">Belongs to the flavin monoamine oxidase family.</text>
</comment>
<reference evidence="9" key="1">
    <citation type="submission" date="2021-02" db="EMBL/GenBank/DDBJ databases">
        <authorList>
            <person name="Nowell W R."/>
        </authorList>
    </citation>
    <scope>NUCLEOTIDE SEQUENCE</scope>
</reference>
<evidence type="ECO:0000256" key="6">
    <source>
        <dbReference type="ARBA" id="ARBA00022827"/>
    </source>
</evidence>
<evidence type="ECO:0000256" key="2">
    <source>
        <dbReference type="ARBA" id="ARBA00004496"/>
    </source>
</evidence>
<dbReference type="SUPFAM" id="SSF51905">
    <property type="entry name" value="FAD/NAD(P)-binding domain"/>
    <property type="match status" value="1"/>
</dbReference>
<dbReference type="InterPro" id="IPR050281">
    <property type="entry name" value="Flavin_monoamine_oxidase"/>
</dbReference>
<gene>
    <name evidence="9" type="ORF">CJN711_LOCUS38027</name>
</gene>
<keyword evidence="7" id="KW-0560">Oxidoreductase</keyword>
<evidence type="ECO:0000313" key="10">
    <source>
        <dbReference type="Proteomes" id="UP000663855"/>
    </source>
</evidence>
<dbReference type="PANTHER" id="PTHR10742">
    <property type="entry name" value="FLAVIN MONOAMINE OXIDASE"/>
    <property type="match status" value="1"/>
</dbReference>
<dbReference type="PANTHER" id="PTHR10742:SF405">
    <property type="entry name" value="PEROXISOMAL N(1)-ACETYL-SPERMINE_SPERMIDINE OXIDASE"/>
    <property type="match status" value="1"/>
</dbReference>
<dbReference type="Proteomes" id="UP000663855">
    <property type="component" value="Unassembled WGS sequence"/>
</dbReference>
<sequence length="485" mass="54384">MDNISSTDYCAVIIVGAGIAGLAAANTLASNGIHFIIVEAQDNVGGRVKTIVSSDNIAVDLGAQFVHGEKNNKVYELCTTLDCLVDDEDESDEFFLTSKHKQVDSELAKEVWDIREKVLDKARKVKNTKKLFGDFLRENYQKEMLSTVDDADTRQAFVQWLLKIEVEDNGCQSLNDINLTEFGVFETLDGDYMRPLKNSFQPFLDYLLSMIPTNQLRLNSEVTKVEYLANKHLSIIEVIDRVDGCSKKLSCDHIIWTTSIGHLKDNFSQIFGTENKLIEQKQSAIENFGFGTVNKVVLIYPPPMNFWPNNVAGIYLLELPSAPVKLSRDQLSFLATHEVDPQKAQCIMDAIVYVCPSAAFRTVSFSIAGQAALFVEEMSEMVLCRLCHGILCHYLEITNEDKNQPICALKSEWGKNRFIRGSYSFLSIRSTEQDQQCLREPYAPDGVPRVIFAGEAMHPRFFSTIHGAFESGSDAAHSLIKTKKT</sequence>
<evidence type="ECO:0000256" key="4">
    <source>
        <dbReference type="ARBA" id="ARBA00022490"/>
    </source>
</evidence>
<dbReference type="InterPro" id="IPR036188">
    <property type="entry name" value="FAD/NAD-bd_sf"/>
</dbReference>
<evidence type="ECO:0000256" key="1">
    <source>
        <dbReference type="ARBA" id="ARBA00001974"/>
    </source>
</evidence>
<proteinExistence type="inferred from homology"/>
<comment type="caution">
    <text evidence="9">The sequence shown here is derived from an EMBL/GenBank/DDBJ whole genome shotgun (WGS) entry which is preliminary data.</text>
</comment>
<evidence type="ECO:0000259" key="8">
    <source>
        <dbReference type="Pfam" id="PF01593"/>
    </source>
</evidence>
<dbReference type="Pfam" id="PF01593">
    <property type="entry name" value="Amino_oxidase"/>
    <property type="match status" value="1"/>
</dbReference>
<accession>A0A816CFY0</accession>
<dbReference type="Gene3D" id="3.50.50.60">
    <property type="entry name" value="FAD/NAD(P)-binding domain"/>
    <property type="match status" value="1"/>
</dbReference>
<evidence type="ECO:0000256" key="7">
    <source>
        <dbReference type="ARBA" id="ARBA00023002"/>
    </source>
</evidence>
<dbReference type="InterPro" id="IPR002937">
    <property type="entry name" value="Amino_oxidase"/>
</dbReference>
<evidence type="ECO:0000256" key="3">
    <source>
        <dbReference type="ARBA" id="ARBA00005995"/>
    </source>
</evidence>
<comment type="cofactor">
    <cofactor evidence="1">
        <name>FAD</name>
        <dbReference type="ChEBI" id="CHEBI:57692"/>
    </cofactor>
</comment>
<dbReference type="GO" id="GO:0046592">
    <property type="term" value="F:polyamine oxidase activity"/>
    <property type="evidence" value="ECO:0007669"/>
    <property type="project" value="TreeGrafter"/>
</dbReference>
<organism evidence="9 10">
    <name type="scientific">Rotaria magnacalcarata</name>
    <dbReference type="NCBI Taxonomy" id="392030"/>
    <lineage>
        <taxon>Eukaryota</taxon>
        <taxon>Metazoa</taxon>
        <taxon>Spiralia</taxon>
        <taxon>Gnathifera</taxon>
        <taxon>Rotifera</taxon>
        <taxon>Eurotatoria</taxon>
        <taxon>Bdelloidea</taxon>
        <taxon>Philodinida</taxon>
        <taxon>Philodinidae</taxon>
        <taxon>Rotaria</taxon>
    </lineage>
</organism>
<dbReference type="SUPFAM" id="SSF54373">
    <property type="entry name" value="FAD-linked reductases, C-terminal domain"/>
    <property type="match status" value="1"/>
</dbReference>
<evidence type="ECO:0000256" key="5">
    <source>
        <dbReference type="ARBA" id="ARBA00022630"/>
    </source>
</evidence>
<feature type="domain" description="Amine oxidase" evidence="8">
    <location>
        <begin position="19"/>
        <end position="478"/>
    </location>
</feature>
<keyword evidence="5" id="KW-0285">Flavoprotein</keyword>
<keyword evidence="6" id="KW-0274">FAD</keyword>
<name>A0A816CFY0_9BILA</name>
<evidence type="ECO:0000313" key="9">
    <source>
        <dbReference type="EMBL" id="CAF1621685.1"/>
    </source>
</evidence>
<dbReference type="EMBL" id="CAJNOV010018585">
    <property type="protein sequence ID" value="CAF1621685.1"/>
    <property type="molecule type" value="Genomic_DNA"/>
</dbReference>
<protein>
    <recommendedName>
        <fullName evidence="8">Amine oxidase domain-containing protein</fullName>
    </recommendedName>
</protein>
<keyword evidence="4" id="KW-0963">Cytoplasm</keyword>
<dbReference type="GO" id="GO:0005737">
    <property type="term" value="C:cytoplasm"/>
    <property type="evidence" value="ECO:0007669"/>
    <property type="project" value="UniProtKB-SubCell"/>
</dbReference>
<dbReference type="Gene3D" id="3.90.660.10">
    <property type="match status" value="1"/>
</dbReference>